<dbReference type="CDD" id="cd00063">
    <property type="entry name" value="FN3"/>
    <property type="match status" value="2"/>
</dbReference>
<dbReference type="RefSeq" id="WP_181376386.1">
    <property type="nucleotide sequence ID" value="NZ_BDQX01000023.1"/>
</dbReference>
<organism evidence="4 5">
    <name type="scientific">Paenibacillus agaridevorans</name>
    <dbReference type="NCBI Taxonomy" id="171404"/>
    <lineage>
        <taxon>Bacteria</taxon>
        <taxon>Bacillati</taxon>
        <taxon>Bacillota</taxon>
        <taxon>Bacilli</taxon>
        <taxon>Bacillales</taxon>
        <taxon>Paenibacillaceae</taxon>
        <taxon>Paenibacillus</taxon>
    </lineage>
</organism>
<comment type="caution">
    <text evidence="4">The sequence shown here is derived from an EMBL/GenBank/DDBJ whole genome shotgun (WGS) entry which is preliminary data.</text>
</comment>
<dbReference type="PANTHER" id="PTHR43308">
    <property type="entry name" value="OUTER MEMBRANE PROTEIN ALPHA-RELATED"/>
    <property type="match status" value="1"/>
</dbReference>
<dbReference type="InterPro" id="IPR013783">
    <property type="entry name" value="Ig-like_fold"/>
</dbReference>
<feature type="non-terminal residue" evidence="4">
    <location>
        <position position="1"/>
    </location>
</feature>
<feature type="domain" description="SLH" evidence="3">
    <location>
        <begin position="749"/>
        <end position="812"/>
    </location>
</feature>
<dbReference type="EMBL" id="BDQX01000023">
    <property type="protein sequence ID" value="GBG05794.1"/>
    <property type="molecule type" value="Genomic_DNA"/>
</dbReference>
<dbReference type="Pfam" id="PF00041">
    <property type="entry name" value="fn3"/>
    <property type="match status" value="2"/>
</dbReference>
<dbReference type="PANTHER" id="PTHR43308:SF5">
    <property type="entry name" value="S-LAYER PROTEIN _ PEPTIDOGLYCAN ENDO-BETA-N-ACETYLGLUCOSAMINIDASE"/>
    <property type="match status" value="1"/>
</dbReference>
<feature type="region of interest" description="Disordered" evidence="1">
    <location>
        <begin position="511"/>
        <end position="541"/>
    </location>
</feature>
<sequence>TNYFKLEFPVEGAFFYNPQLSSVKIVYAGECGCSDPLTYSDELNDWSVADSHSNGLQFDTGNSELVSDSSRVIRSDVSGTLPESIVYHFQDKGITGATASALFSEEIEAIRDFKFYTSKDGSIWSEHTRTGLIDTHLEAIPWINRQYRLTDIAAGTTYLKIEFPLGGINYWLPQLSRVSIQTTPSAPTNVTATATGMTEVQLGWSASTGAVSYNVYRALSAEGAYEKINPSPITATAYVDSGLTAGSTYYYKISAVGNTGESGASDVVSATTPLTRTVVYKDELDDWSIAHSHSPGLSFDTQNGAYVDDNSRVMRADTTSVESIVYQFDGMLRADVNGLFSHTQEEINDFKFYLSQDGTNWTPYIGATIHDTPITTIVWTNRKYTLDNIPQGTAYLKIEFPQGGLYFWNPQLSRVEIHAPENEEPEEPEAPTGLAASSSGTSSIELGWTAVTGASSYHIYRASASGGPFTKVNTEPVTATSYIDTGLTAGTTYYYQVTAVQGGVESTHSATASAATASLPPNPPLDQPIGSGPQKDTTSSEPKIIVSDGKLQVDAAASNSGMVSLDLPDEQIKQAIKTTMEGILTIEVITGEKRQTKDIALSIPLQSLSGASGTIHTIRVRTGSATMEIKVDPSAGIVGADSSKLSLHISLVDPSSLTKEARQRIGSQTVYDFSLSVDDREVNRFDYPGAIVLSLAYTLGDGEHPDQIVSYFIREDGALEIVQNSKYKAATGEVTFQPAHFSLYAAAHVDVSFIDLHQAAWAESVIRTLAAREIVNGKGDGSFQPNQSVTRAEFLQMLMKGLNLMDANASSQFSDLKEGMWYYQAVASAEALGITQGRGNGTFDATATITREEMAVIAYRAVRMTQLLKLSATNNSKPFTDGTQISAYAEQAISSMQQAGIINGFEDGSYRPKATATRAESASILYKLLF</sequence>
<gene>
    <name evidence="4" type="ORF">PAT3040_00279</name>
</gene>
<reference evidence="4 5" key="1">
    <citation type="submission" date="2017-08" db="EMBL/GenBank/DDBJ databases">
        <title>Substantial Increase in Enzyme Production by Combined Drug-Resistance Mutations in Paenibacillus agaridevorans.</title>
        <authorList>
            <person name="Tanaka Y."/>
            <person name="Funane K."/>
            <person name="Hosaka T."/>
            <person name="Shiwa Y."/>
            <person name="Fujita N."/>
            <person name="Miyazaki T."/>
            <person name="Yoshikawa H."/>
            <person name="Murakami K."/>
            <person name="Kasahara K."/>
            <person name="Inaoka T."/>
            <person name="Hiraga Y."/>
            <person name="Ochi K."/>
        </authorList>
    </citation>
    <scope>NUCLEOTIDE SEQUENCE [LARGE SCALE GENOMIC DNA]</scope>
    <source>
        <strain evidence="4 5">T-3040</strain>
    </source>
</reference>
<dbReference type="AlphaFoldDB" id="A0A2R5EQX0"/>
<dbReference type="SUPFAM" id="SSF49265">
    <property type="entry name" value="Fibronectin type III"/>
    <property type="match status" value="2"/>
</dbReference>
<dbReference type="PROSITE" id="PS51272">
    <property type="entry name" value="SLH"/>
    <property type="match status" value="3"/>
</dbReference>
<dbReference type="InterPro" id="IPR051465">
    <property type="entry name" value="Cell_Envelope_Struct_Comp"/>
</dbReference>
<dbReference type="InterPro" id="IPR001119">
    <property type="entry name" value="SLH_dom"/>
</dbReference>
<dbReference type="SMART" id="SM00060">
    <property type="entry name" value="FN3"/>
    <property type="match status" value="2"/>
</dbReference>
<name>A0A2R5EQX0_9BACL</name>
<dbReference type="Proteomes" id="UP000245202">
    <property type="component" value="Unassembled WGS sequence"/>
</dbReference>
<dbReference type="Pfam" id="PF00395">
    <property type="entry name" value="SLH"/>
    <property type="match status" value="3"/>
</dbReference>
<evidence type="ECO:0000256" key="1">
    <source>
        <dbReference type="SAM" id="MobiDB-lite"/>
    </source>
</evidence>
<dbReference type="PROSITE" id="PS50853">
    <property type="entry name" value="FN3"/>
    <property type="match status" value="2"/>
</dbReference>
<feature type="domain" description="SLH" evidence="3">
    <location>
        <begin position="876"/>
        <end position="930"/>
    </location>
</feature>
<keyword evidence="5" id="KW-1185">Reference proteome</keyword>
<feature type="domain" description="SLH" evidence="3">
    <location>
        <begin position="813"/>
        <end position="872"/>
    </location>
</feature>
<evidence type="ECO:0000259" key="2">
    <source>
        <dbReference type="PROSITE" id="PS50853"/>
    </source>
</evidence>
<evidence type="ECO:0000313" key="5">
    <source>
        <dbReference type="Proteomes" id="UP000245202"/>
    </source>
</evidence>
<feature type="compositionally biased region" description="Low complexity" evidence="1">
    <location>
        <begin position="430"/>
        <end position="440"/>
    </location>
</feature>
<dbReference type="InterPro" id="IPR036116">
    <property type="entry name" value="FN3_sf"/>
</dbReference>
<protein>
    <submittedName>
        <fullName evidence="4">Uncharacterized protein</fullName>
    </submittedName>
</protein>
<proteinExistence type="predicted"/>
<feature type="domain" description="Fibronectin type-III" evidence="2">
    <location>
        <begin position="430"/>
        <end position="521"/>
    </location>
</feature>
<accession>A0A2R5EQX0</accession>
<feature type="domain" description="Fibronectin type-III" evidence="2">
    <location>
        <begin position="186"/>
        <end position="275"/>
    </location>
</feature>
<dbReference type="InterPro" id="IPR003961">
    <property type="entry name" value="FN3_dom"/>
</dbReference>
<feature type="region of interest" description="Disordered" evidence="1">
    <location>
        <begin position="421"/>
        <end position="440"/>
    </location>
</feature>
<evidence type="ECO:0000313" key="4">
    <source>
        <dbReference type="EMBL" id="GBG05794.1"/>
    </source>
</evidence>
<dbReference type="Gene3D" id="2.60.40.10">
    <property type="entry name" value="Immunoglobulins"/>
    <property type="match status" value="2"/>
</dbReference>
<evidence type="ECO:0000259" key="3">
    <source>
        <dbReference type="PROSITE" id="PS51272"/>
    </source>
</evidence>